<feature type="compositionally biased region" description="Basic and acidic residues" evidence="5">
    <location>
        <begin position="69"/>
        <end position="95"/>
    </location>
</feature>
<feature type="compositionally biased region" description="Basic and acidic residues" evidence="5">
    <location>
        <begin position="168"/>
        <end position="187"/>
    </location>
</feature>
<dbReference type="GO" id="GO:0006366">
    <property type="term" value="P:transcription by RNA polymerase II"/>
    <property type="evidence" value="ECO:0007669"/>
    <property type="project" value="InterPro"/>
</dbReference>
<feature type="domain" description="RPAP1/MINIYO-like TPR repeats" evidence="8">
    <location>
        <begin position="1024"/>
        <end position="1181"/>
    </location>
</feature>
<dbReference type="STRING" id="1137138.A0A067NPW2"/>
<evidence type="ECO:0000259" key="6">
    <source>
        <dbReference type="Pfam" id="PF08620"/>
    </source>
</evidence>
<dbReference type="OrthoDB" id="348201at2759"/>
<accession>A0A067NPW2</accession>
<dbReference type="InterPro" id="IPR013929">
    <property type="entry name" value="RPAP1_C"/>
</dbReference>
<dbReference type="HOGENOM" id="CLU_006940_0_0_1"/>
<name>A0A067NPW2_PLEO1</name>
<keyword evidence="4" id="KW-0539">Nucleus</keyword>
<evidence type="ECO:0000256" key="5">
    <source>
        <dbReference type="SAM" id="MobiDB-lite"/>
    </source>
</evidence>
<evidence type="ECO:0000256" key="4">
    <source>
        <dbReference type="ARBA" id="ARBA00023242"/>
    </source>
</evidence>
<evidence type="ECO:0000256" key="3">
    <source>
        <dbReference type="ARBA" id="ARBA00023163"/>
    </source>
</evidence>
<protein>
    <recommendedName>
        <fullName evidence="11">RNA polymerase II-associated protein 1 C-terminal domain-containing protein</fullName>
    </recommendedName>
</protein>
<dbReference type="PANTHER" id="PTHR21483">
    <property type="entry name" value="RNA POLYMERASE II-ASSOCIATED PROTEIN 1"/>
    <property type="match status" value="1"/>
</dbReference>
<comment type="similarity">
    <text evidence="2">Belongs to the RPAP1 family.</text>
</comment>
<dbReference type="InterPro" id="IPR057989">
    <property type="entry name" value="TPR_RPAP1/MINIYO-like"/>
</dbReference>
<feature type="compositionally biased region" description="Basic and acidic residues" evidence="5">
    <location>
        <begin position="43"/>
        <end position="52"/>
    </location>
</feature>
<feature type="domain" description="RPAP1 N-terminal" evidence="7">
    <location>
        <begin position="76"/>
        <end position="120"/>
    </location>
</feature>
<evidence type="ECO:0000259" key="7">
    <source>
        <dbReference type="Pfam" id="PF08621"/>
    </source>
</evidence>
<feature type="compositionally biased region" description="Polar residues" evidence="5">
    <location>
        <begin position="221"/>
        <end position="230"/>
    </location>
</feature>
<dbReference type="Pfam" id="PF08620">
    <property type="entry name" value="RPAP1_C"/>
    <property type="match status" value="1"/>
</dbReference>
<feature type="compositionally biased region" description="Basic and acidic residues" evidence="5">
    <location>
        <begin position="118"/>
        <end position="136"/>
    </location>
</feature>
<dbReference type="PANTHER" id="PTHR21483:SF18">
    <property type="entry name" value="RNA POLYMERASE II-ASSOCIATED PROTEIN 1"/>
    <property type="match status" value="1"/>
</dbReference>
<dbReference type="InterPro" id="IPR013930">
    <property type="entry name" value="RPAP1_N"/>
</dbReference>
<feature type="domain" description="RPAP1 C-terminal" evidence="6">
    <location>
        <begin position="272"/>
        <end position="335"/>
    </location>
</feature>
<evidence type="ECO:0000313" key="9">
    <source>
        <dbReference type="EMBL" id="KDQ26137.1"/>
    </source>
</evidence>
<feature type="region of interest" description="Disordered" evidence="5">
    <location>
        <begin position="118"/>
        <end position="242"/>
    </location>
</feature>
<dbReference type="Proteomes" id="UP000027073">
    <property type="component" value="Unassembled WGS sequence"/>
</dbReference>
<comment type="subcellular location">
    <subcellularLocation>
        <location evidence="1">Nucleus</location>
    </subcellularLocation>
</comment>
<dbReference type="InParanoid" id="A0A067NPW2"/>
<evidence type="ECO:0000259" key="8">
    <source>
        <dbReference type="Pfam" id="PF25766"/>
    </source>
</evidence>
<dbReference type="EMBL" id="KL198010">
    <property type="protein sequence ID" value="KDQ26137.1"/>
    <property type="molecule type" value="Genomic_DNA"/>
</dbReference>
<evidence type="ECO:0000256" key="1">
    <source>
        <dbReference type="ARBA" id="ARBA00004123"/>
    </source>
</evidence>
<proteinExistence type="inferred from homology"/>
<dbReference type="Pfam" id="PF08621">
    <property type="entry name" value="RPAP1_N"/>
    <property type="match status" value="1"/>
</dbReference>
<dbReference type="Pfam" id="PF25766">
    <property type="entry name" value="TPR_RPAP1"/>
    <property type="match status" value="1"/>
</dbReference>
<dbReference type="VEuPathDB" id="FungiDB:PLEOSDRAFT_1045389"/>
<dbReference type="AlphaFoldDB" id="A0A067NPW2"/>
<keyword evidence="3" id="KW-0804">Transcription</keyword>
<organism evidence="9 10">
    <name type="scientific">Pleurotus ostreatus (strain PC15)</name>
    <name type="common">Oyster mushroom</name>
    <dbReference type="NCBI Taxonomy" id="1137138"/>
    <lineage>
        <taxon>Eukaryota</taxon>
        <taxon>Fungi</taxon>
        <taxon>Dikarya</taxon>
        <taxon>Basidiomycota</taxon>
        <taxon>Agaricomycotina</taxon>
        <taxon>Agaricomycetes</taxon>
        <taxon>Agaricomycetidae</taxon>
        <taxon>Agaricales</taxon>
        <taxon>Pleurotineae</taxon>
        <taxon>Pleurotaceae</taxon>
        <taxon>Pleurotus</taxon>
    </lineage>
</organism>
<reference evidence="10" key="1">
    <citation type="journal article" date="2014" name="Proc. Natl. Acad. Sci. U.S.A.">
        <title>Extensive sampling of basidiomycete genomes demonstrates inadequacy of the white-rot/brown-rot paradigm for wood decay fungi.</title>
        <authorList>
            <person name="Riley R."/>
            <person name="Salamov A.A."/>
            <person name="Brown D.W."/>
            <person name="Nagy L.G."/>
            <person name="Floudas D."/>
            <person name="Held B.W."/>
            <person name="Levasseur A."/>
            <person name="Lombard V."/>
            <person name="Morin E."/>
            <person name="Otillar R."/>
            <person name="Lindquist E.A."/>
            <person name="Sun H."/>
            <person name="LaButti K.M."/>
            <person name="Schmutz J."/>
            <person name="Jabbour D."/>
            <person name="Luo H."/>
            <person name="Baker S.E."/>
            <person name="Pisabarro A.G."/>
            <person name="Walton J.D."/>
            <person name="Blanchette R.A."/>
            <person name="Henrissat B."/>
            <person name="Martin F."/>
            <person name="Cullen D."/>
            <person name="Hibbett D.S."/>
            <person name="Grigoriev I.V."/>
        </authorList>
    </citation>
    <scope>NUCLEOTIDE SEQUENCE [LARGE SCALE GENOMIC DNA]</scope>
    <source>
        <strain evidence="10">PC15</strain>
    </source>
</reference>
<sequence length="1256" mass="139174">MSLIGSVFERKRSGSVKPNAPSVAGRKTGFPPVQHRSKSAFARGRDDARKGDATTSRQVAPPPVIQRNADAEDWREQISRENETRVENMSESERQEEINEIMQRFGSGVGDILRKAKEARQKNTKDETKVSAEKRCGTCSFPSPAINFTPVVGSPPPALSTSSTRPSSRAENRKLRFAELTPDDVHVYESAPPSPRKKGPLLLLPPPDSSESTEDKPISLGTWTQSQIKKSNNEPEEGTPEYIRRRYFPQVPPNDPSLAWIEEDPSSTSTLSLRFDLTGTPIPASQSSLLPTHLGLHHHAEGSRAGYTLDDIFLLTRSTVPAQRTVMLGVLAGIARWLVRLLRDQSASNGLDVTDIRGKEEELRRRILAAGINALNERGSPAARAVDVIWECLVGWEANHTDNRVVEWERRRSSRLASSEATKSVISTLSLDFLLPKISEIFALGALPQESLIQLLGIVHRLGKENNSIADSIVTTPKLLANVVQKFLLSPSPTSTNDPASDEDSGPQPLALELLITLASASRTSATSITELADTLLRFITTLPSASPFGSQSATSLLSLTIRLYKTLASYGLYASIATTAYSHFNLLQRYILSCSANQPAQKDRLSLCRDYLMLLEGWIVCATDPHRTTPAHEILWSQVVGWGWKDDILEFRDILEAGEEEFSAWAALWNAQAAWVEGSKVNAVRGGTAEREDAIAALKDGFSQELGKERLVISLAANRMRVALAESPEPNVVWLEEISNASLALSAALRLWVACAPPLSEGPMEEPHLILPFSLISDISANLVNHVLWSWSSSLDIISKLPPLLVYFRPLTDFLRTYLQVSRRLPDVTDDLWLAQSFTILGRMIQGDEEYALEVVKDIACAISRDFMSAFDVPTVIWERGGLSILQPFLCHMVRPKGDVYIGPLHPSIHSISASTTQRLASAATAFSCKSETTGLPLDRDWAMSPLDHLLRSGSSTVFQNLPPSWDASETEVTRSTLLLAMAQQNILARYKLDSFTMSREEAVFGCMKVFMLEHGQLHSDSSDEVFRDREVGKLMDSLLKPYTLSASKGLRKEGVETGDLEEVAVRFLGPGTPFYQYYQDFVGLYDAISFSHPTFARLLLPPTSMRYPLDYRKHIWSDYSHILKNIRPPVGDIISGSLREYLYPVERDTQLITAYLRALVKGDLENASFLRKVAVHHIACNVWDDSDDNKSVKLLKAVVVQGGPMVVKAVVLYDVAEDGSTRPISQEIREKRLARLQLFGDGSLVERLRPLLES</sequence>
<evidence type="ECO:0008006" key="11">
    <source>
        <dbReference type="Google" id="ProtNLM"/>
    </source>
</evidence>
<evidence type="ECO:0000313" key="10">
    <source>
        <dbReference type="Proteomes" id="UP000027073"/>
    </source>
</evidence>
<feature type="region of interest" description="Disordered" evidence="5">
    <location>
        <begin position="1"/>
        <end position="95"/>
    </location>
</feature>
<evidence type="ECO:0000256" key="2">
    <source>
        <dbReference type="ARBA" id="ARBA00009953"/>
    </source>
</evidence>
<gene>
    <name evidence="9" type="ORF">PLEOSDRAFT_1045389</name>
</gene>
<dbReference type="InterPro" id="IPR039913">
    <property type="entry name" value="RPAP1/Rba50"/>
</dbReference>